<reference evidence="2 3" key="1">
    <citation type="journal article" date="2012" name="Genome Biol.">
        <title>Genome and low-iron response of an oceanic diatom adapted to chronic iron limitation.</title>
        <authorList>
            <person name="Lommer M."/>
            <person name="Specht M."/>
            <person name="Roy A.S."/>
            <person name="Kraemer L."/>
            <person name="Andreson R."/>
            <person name="Gutowska M.A."/>
            <person name="Wolf J."/>
            <person name="Bergner S.V."/>
            <person name="Schilhabel M.B."/>
            <person name="Klostermeier U.C."/>
            <person name="Beiko R.G."/>
            <person name="Rosenstiel P."/>
            <person name="Hippler M."/>
            <person name="Laroche J."/>
        </authorList>
    </citation>
    <scope>NUCLEOTIDE SEQUENCE [LARGE SCALE GENOMIC DNA]</scope>
    <source>
        <strain evidence="2 3">CCMP1005</strain>
    </source>
</reference>
<comment type="caution">
    <text evidence="2">The sequence shown here is derived from an EMBL/GenBank/DDBJ whole genome shotgun (WGS) entry which is preliminary data.</text>
</comment>
<evidence type="ECO:0000313" key="3">
    <source>
        <dbReference type="Proteomes" id="UP000266841"/>
    </source>
</evidence>
<accession>K0T739</accession>
<feature type="region of interest" description="Disordered" evidence="1">
    <location>
        <begin position="59"/>
        <end position="83"/>
    </location>
</feature>
<proteinExistence type="predicted"/>
<gene>
    <name evidence="2" type="ORF">THAOC_04893</name>
</gene>
<organism evidence="2 3">
    <name type="scientific">Thalassiosira oceanica</name>
    <name type="common">Marine diatom</name>
    <dbReference type="NCBI Taxonomy" id="159749"/>
    <lineage>
        <taxon>Eukaryota</taxon>
        <taxon>Sar</taxon>
        <taxon>Stramenopiles</taxon>
        <taxon>Ochrophyta</taxon>
        <taxon>Bacillariophyta</taxon>
        <taxon>Coscinodiscophyceae</taxon>
        <taxon>Thalassiosirophycidae</taxon>
        <taxon>Thalassiosirales</taxon>
        <taxon>Thalassiosiraceae</taxon>
        <taxon>Thalassiosira</taxon>
    </lineage>
</organism>
<sequence>MSSTHFSEVHLGGDALSPSKHEVWRTRRLAFRSSFNSHVVAFAKQNRQSNDHLDTCTCSKHQRRTDDPISKENVEPSAIDADPFGKLSDNTSEIFAESKCDADPFAKFFSPSGIFAEPNGQHFINTQNLFARYIDCKHVNEIPPDLDQFDELATVQERHPKSRMIFDISNRLGLRDDGSSKHPVVFGGSLGALGSITSLALINFPPLTNRDQITKCHCWQKDGKLGEGCLQIIVDWAVDILVHAYDKDRDVSEKLVRSCWGFVDINPIAGPADWHYNPHTQQDYLKVLESVKDPSEAILRDLVKTLPNLKSVVVFGDLPFEYAIKENWFPGLTNQPTYRCLCHPLQAKMHVMAAEEALAWANSLSHSLAAAMGCEAIEITLDILTEFYVPARERGEKSHDNMILSGILRVGGLEKVTTKGARKLRSHSSLDGSVATSLVEGVKMLTNASVSKDTPDILEKCIDIVRNEIDSKMDVETEIDSEMVVETADSRWTEAQDQQLLELEHLLRGHPLVRILLSVAFKGKTPTQCGERAKKARYDDIARRLADLEEVSEGDIKFHAEYEAARAKDNERKSELYYANKARYDEIGSKDREELTEEEEDFLAKYEAARAKDNERKSELYYANKARYDEIGSKDREELTEEEEDFLTKYEADRAKANEYDREWRSSNKARSEDITRRLAARDEVTEEEKDFLAKCEADRAKGQRTLVEV</sequence>
<keyword evidence="3" id="KW-1185">Reference proteome</keyword>
<name>K0T739_THAOC</name>
<dbReference type="EMBL" id="AGNL01004460">
    <property type="protein sequence ID" value="EJK73485.1"/>
    <property type="molecule type" value="Genomic_DNA"/>
</dbReference>
<evidence type="ECO:0000313" key="2">
    <source>
        <dbReference type="EMBL" id="EJK73485.1"/>
    </source>
</evidence>
<evidence type="ECO:0000256" key="1">
    <source>
        <dbReference type="SAM" id="MobiDB-lite"/>
    </source>
</evidence>
<dbReference type="Proteomes" id="UP000266841">
    <property type="component" value="Unassembled WGS sequence"/>
</dbReference>
<protein>
    <submittedName>
        <fullName evidence="2">Uncharacterized protein</fullName>
    </submittedName>
</protein>
<feature type="non-terminal residue" evidence="2">
    <location>
        <position position="710"/>
    </location>
</feature>
<feature type="compositionally biased region" description="Basic and acidic residues" evidence="1">
    <location>
        <begin position="64"/>
        <end position="74"/>
    </location>
</feature>
<dbReference type="AlphaFoldDB" id="K0T739"/>